<keyword evidence="2" id="KW-1185">Reference proteome</keyword>
<comment type="caution">
    <text evidence="1">The sequence shown here is derived from an EMBL/GenBank/DDBJ whole genome shotgun (WGS) entry which is preliminary data.</text>
</comment>
<dbReference type="AlphaFoldDB" id="A0A9W6EW14"/>
<evidence type="ECO:0000313" key="1">
    <source>
        <dbReference type="EMBL" id="GLB52268.1"/>
    </source>
</evidence>
<organism evidence="1 2">
    <name type="scientific">Neptunitalea chrysea</name>
    <dbReference type="NCBI Taxonomy" id="1647581"/>
    <lineage>
        <taxon>Bacteria</taxon>
        <taxon>Pseudomonadati</taxon>
        <taxon>Bacteroidota</taxon>
        <taxon>Flavobacteriia</taxon>
        <taxon>Flavobacteriales</taxon>
        <taxon>Flavobacteriaceae</taxon>
        <taxon>Neptunitalea</taxon>
    </lineage>
</organism>
<dbReference type="RefSeq" id="WP_281753472.1">
    <property type="nucleotide sequence ID" value="NZ_BRVP01000007.1"/>
</dbReference>
<dbReference type="Proteomes" id="UP001143545">
    <property type="component" value="Unassembled WGS sequence"/>
</dbReference>
<name>A0A9W6EW14_9FLAO</name>
<sequence length="95" mass="11385">MVIFTATPELYFDTYIRHSISSFSSLANREEVNKELLMLELYIETGTINEVLKRHRNNLGDYIYRCRKTNTTVLKLPSFKTTQILFKHFRYKYLP</sequence>
<reference evidence="1" key="1">
    <citation type="submission" date="2022-07" db="EMBL/GenBank/DDBJ databases">
        <title>Taxonomy of Novel Oxalotrophic and Methylotrophic Bacteria.</title>
        <authorList>
            <person name="Sahin N."/>
            <person name="Tani A."/>
        </authorList>
    </citation>
    <scope>NUCLEOTIDE SEQUENCE</scope>
    <source>
        <strain evidence="1">AM327</strain>
    </source>
</reference>
<evidence type="ECO:0000313" key="2">
    <source>
        <dbReference type="Proteomes" id="UP001143545"/>
    </source>
</evidence>
<proteinExistence type="predicted"/>
<dbReference type="EMBL" id="BRVP01000007">
    <property type="protein sequence ID" value="GLB52268.1"/>
    <property type="molecule type" value="Genomic_DNA"/>
</dbReference>
<gene>
    <name evidence="1" type="ORF">NBRC110019_13070</name>
</gene>
<protein>
    <submittedName>
        <fullName evidence="1">Uncharacterized protein</fullName>
    </submittedName>
</protein>
<accession>A0A9W6EW14</accession>